<keyword evidence="1" id="KW-0732">Signal</keyword>
<sequence length="185" mass="19115">MVQLSAFFITLLTAASLAATCTASIVRRTVAQVEADIATIGKQLNSLDASIKAFPTSGGTLPQALSVHTDAVAVVGALKTATTDINANDVFNTPNAQTILTSITNLLPTIKDALDGVVAKKPAFAALPVGNIPPLILLDLKSLQGNTSDFCTALDSRVPASVQPSVINLRDDILKEFAPAVAAYS</sequence>
<evidence type="ECO:0000256" key="1">
    <source>
        <dbReference type="SAM" id="SignalP"/>
    </source>
</evidence>
<dbReference type="GO" id="GO:0005576">
    <property type="term" value="C:extracellular region"/>
    <property type="evidence" value="ECO:0007669"/>
    <property type="project" value="TreeGrafter"/>
</dbReference>
<dbReference type="Proteomes" id="UP000567179">
    <property type="component" value="Unassembled WGS sequence"/>
</dbReference>
<dbReference type="EMBL" id="JAACJJ010000016">
    <property type="protein sequence ID" value="KAF5324078.1"/>
    <property type="molecule type" value="Genomic_DNA"/>
</dbReference>
<feature type="signal peptide" evidence="1">
    <location>
        <begin position="1"/>
        <end position="23"/>
    </location>
</feature>
<evidence type="ECO:0008006" key="4">
    <source>
        <dbReference type="Google" id="ProtNLM"/>
    </source>
</evidence>
<name>A0A8H5BJ77_9AGAR</name>
<dbReference type="OrthoDB" id="3485059at2759"/>
<evidence type="ECO:0000313" key="3">
    <source>
        <dbReference type="Proteomes" id="UP000567179"/>
    </source>
</evidence>
<accession>A0A8H5BJ77</accession>
<dbReference type="Gene3D" id="1.20.1280.140">
    <property type="match status" value="1"/>
</dbReference>
<dbReference type="AlphaFoldDB" id="A0A8H5BJ77"/>
<organism evidence="2 3">
    <name type="scientific">Psilocybe cf. subviscida</name>
    <dbReference type="NCBI Taxonomy" id="2480587"/>
    <lineage>
        <taxon>Eukaryota</taxon>
        <taxon>Fungi</taxon>
        <taxon>Dikarya</taxon>
        <taxon>Basidiomycota</taxon>
        <taxon>Agaricomycotina</taxon>
        <taxon>Agaricomycetes</taxon>
        <taxon>Agaricomycetidae</taxon>
        <taxon>Agaricales</taxon>
        <taxon>Agaricineae</taxon>
        <taxon>Strophariaceae</taxon>
        <taxon>Psilocybe</taxon>
    </lineage>
</organism>
<protein>
    <recommendedName>
        <fullName evidence="4">Hydrophobic surface binding protein</fullName>
    </recommendedName>
</protein>
<dbReference type="Pfam" id="PF12296">
    <property type="entry name" value="HsbA"/>
    <property type="match status" value="1"/>
</dbReference>
<reference evidence="2 3" key="1">
    <citation type="journal article" date="2020" name="ISME J.">
        <title>Uncovering the hidden diversity of litter-decomposition mechanisms in mushroom-forming fungi.</title>
        <authorList>
            <person name="Floudas D."/>
            <person name="Bentzer J."/>
            <person name="Ahren D."/>
            <person name="Johansson T."/>
            <person name="Persson P."/>
            <person name="Tunlid A."/>
        </authorList>
    </citation>
    <scope>NUCLEOTIDE SEQUENCE [LARGE SCALE GENOMIC DNA]</scope>
    <source>
        <strain evidence="2 3">CBS 101986</strain>
    </source>
</reference>
<dbReference type="PANTHER" id="PTHR38123">
    <property type="entry name" value="CELL WALL SERINE-THREONINE-RICH GALACTOMANNOPROTEIN MP1 (AFU_ORTHOLOGUE AFUA_4G03240)"/>
    <property type="match status" value="1"/>
</dbReference>
<comment type="caution">
    <text evidence="2">The sequence shown here is derived from an EMBL/GenBank/DDBJ whole genome shotgun (WGS) entry which is preliminary data.</text>
</comment>
<keyword evidence="3" id="KW-1185">Reference proteome</keyword>
<dbReference type="PANTHER" id="PTHR38123:SF1">
    <property type="entry name" value="HYDROPHOBIC SURFACE BINDING PROTEIN"/>
    <property type="match status" value="1"/>
</dbReference>
<proteinExistence type="predicted"/>
<evidence type="ECO:0000313" key="2">
    <source>
        <dbReference type="EMBL" id="KAF5324078.1"/>
    </source>
</evidence>
<dbReference type="InterPro" id="IPR021054">
    <property type="entry name" value="Cell_wall_mannoprotein_1"/>
</dbReference>
<feature type="chain" id="PRO_5034083135" description="Hydrophobic surface binding protein" evidence="1">
    <location>
        <begin position="24"/>
        <end position="185"/>
    </location>
</feature>
<gene>
    <name evidence="2" type="ORF">D9619_011222</name>
</gene>